<name>A0AAD9VEX2_ACRCE</name>
<sequence>MKETSTGPQKSYVCTMVAAVVTLLFIISQLASVEGTRYDPTWESLDSRPNPSWYDEAKFGIIMHWGVYSVPSFYSEWFWWCWKGAKTPKCIDFMQKNYRPGFSYTDFAPMFKAELFDPNQWADILAKSGAKYFVLTSKHHEGWTNWKSDVSWNWNSVDNGPHRDLVGDLATAIRSRTNITFGLYFSLFEWFHPLYLEDKANNFETQNYVKAVVTPQLYDIVNTYKPEYIWSDGDWEAKDTYWNSTNFLAWLYNDSPVKDTVVVNDRWGAGCMCHHGGSYTCSDRYNPGVLQKHKWEDAMTVDKHSWGFRRNTFLADYLTMDNLTSILASAVSCGGNMLMNIGPTPDGRIDPIFQERLQQMGDWLKVNGEAIYATKPWRVQNDTVIPDIWYTSKAGAVYAISLEWPVKGVLNLAAPKPSASTKVTLLGLPSLKLNWNQLTSIEGTKYDPTWESLDSRPNPSWYDEAKFGIFMHWGVYSVPSFYSEWFWWCWKGTKTPECIDFMQKNYRPGFSYADFAPMFKAEFFDPNQWADILSKSGANKHHEGWTNWKSDVSWNWNSVDNGPHRDLVGDLATAIRSRTNITFGLYFSLFEWFHPLYLEDKANRFETQNYVKAVVTPQLYDIVNTYKPEYIWSDGDWEAKDTYWNSTNFLAWLYNDSPVKDTVVVNDRWGAGCMCHHGGSYTCSDRYNPGVLQKHKWEDAMTVDKHSWGFRRNTVLADYLTMDNLTSILASAVSCGGNMLMNIGPTPDGRIDPIFQERLQQMGDWLKVNGEAIYATKPWRVQNDTVTPDIWYTSKAGAVYAISLEWPAKGVLNLAAPKPSASTKLSARFVYRKQAKKVTKVDLTMKLKDLKWYSPFLFLAGAILSVADPITDILTLVEFYRNDHKTLFGVGLLFVILPCLAFVILVTVKEIGGYFPEKEEGGINILCFARTIACGLHPFTAAFARLQGFVFSLKKWWRADDSDENDENGDHLLRYIDLFVLFESVLESAPQFIIQVYAINAQEEPVQIIQMISLAVSFLSLNWAFVIIDEMLWFDEGRFGDLTLRRKIFIFFPAQFLLLSSRLFAVCYFTVTFKWWVIGVLLFHTFVILIAKTFVSCLTGKCDAGEVMLAIFTLGLHWLKDDVFVLSDNCKGNLLAVLWSNVMFVIENVVMILMFYFSHHSNFSFSLPVTVCVCSFSVLGSTMKIAGLYVFHSARMRRVGCRSEIEQQ</sequence>
<dbReference type="InterPro" id="IPR017853">
    <property type="entry name" value="GH"/>
</dbReference>
<dbReference type="Proteomes" id="UP001249851">
    <property type="component" value="Unassembled WGS sequence"/>
</dbReference>
<feature type="transmembrane region" description="Helical" evidence="12">
    <location>
        <begin position="1134"/>
        <end position="1157"/>
    </location>
</feature>
<dbReference type="InterPro" id="IPR031919">
    <property type="entry name" value="Fucosidase_C"/>
</dbReference>
<gene>
    <name evidence="15" type="ORF">P5673_003305</name>
</gene>
<evidence type="ECO:0000259" key="13">
    <source>
        <dbReference type="Pfam" id="PF01120"/>
    </source>
</evidence>
<dbReference type="GO" id="GO:0006004">
    <property type="term" value="P:fucose metabolic process"/>
    <property type="evidence" value="ECO:0007669"/>
    <property type="project" value="InterPro"/>
</dbReference>
<keyword evidence="8 12" id="KW-1133">Transmembrane helix</keyword>
<dbReference type="GO" id="GO:0005886">
    <property type="term" value="C:plasma membrane"/>
    <property type="evidence" value="ECO:0007669"/>
    <property type="project" value="UniProtKB-ARBA"/>
</dbReference>
<keyword evidence="7" id="KW-0378">Hydrolase</keyword>
<keyword evidence="11" id="KW-0326">Glycosidase</keyword>
<accession>A0AAD9VEX2</accession>
<dbReference type="SMART" id="SM00812">
    <property type="entry name" value="Alpha_L_fucos"/>
    <property type="match status" value="2"/>
</dbReference>
<keyword evidence="5 12" id="KW-0812">Transmembrane</keyword>
<feature type="domain" description="Alpha-L-fucosidase C-terminal" evidence="14">
    <location>
        <begin position="380"/>
        <end position="438"/>
    </location>
</feature>
<keyword evidence="9 12" id="KW-0472">Membrane</keyword>
<feature type="transmembrane region" description="Helical" evidence="12">
    <location>
        <begin position="1077"/>
        <end position="1098"/>
    </location>
</feature>
<dbReference type="GO" id="GO:0016139">
    <property type="term" value="P:glycoside catabolic process"/>
    <property type="evidence" value="ECO:0007669"/>
    <property type="project" value="TreeGrafter"/>
</dbReference>
<evidence type="ECO:0000256" key="12">
    <source>
        <dbReference type="RuleBase" id="RU910716"/>
    </source>
</evidence>
<dbReference type="Pfam" id="PF01120">
    <property type="entry name" value="Alpha_L_fucos"/>
    <property type="match status" value="2"/>
</dbReference>
<evidence type="ECO:0000256" key="3">
    <source>
        <dbReference type="ARBA" id="ARBA00007951"/>
    </source>
</evidence>
<evidence type="ECO:0000259" key="14">
    <source>
        <dbReference type="Pfam" id="PF16757"/>
    </source>
</evidence>
<evidence type="ECO:0000256" key="6">
    <source>
        <dbReference type="ARBA" id="ARBA00022729"/>
    </source>
</evidence>
<evidence type="ECO:0000256" key="11">
    <source>
        <dbReference type="ARBA" id="ARBA00023295"/>
    </source>
</evidence>
<evidence type="ECO:0000256" key="9">
    <source>
        <dbReference type="ARBA" id="ARBA00023136"/>
    </source>
</evidence>
<feature type="transmembrane region" description="Helical" evidence="12">
    <location>
        <begin position="12"/>
        <end position="31"/>
    </location>
</feature>
<evidence type="ECO:0000256" key="10">
    <source>
        <dbReference type="ARBA" id="ARBA00023180"/>
    </source>
</evidence>
<dbReference type="EMBL" id="JARQWQ010000005">
    <property type="protein sequence ID" value="KAK2571894.1"/>
    <property type="molecule type" value="Genomic_DNA"/>
</dbReference>
<dbReference type="PANTHER" id="PTHR10030">
    <property type="entry name" value="ALPHA-L-FUCOSIDASE"/>
    <property type="match status" value="1"/>
</dbReference>
<comment type="function">
    <text evidence="1">Alpha-L-fucosidase is responsible for hydrolyzing the alpha-1,6-linked fucose joined to the reducing-end N-acetylglucosamine of the carbohydrate moieties of glycoproteins.</text>
</comment>
<dbReference type="Pfam" id="PF09815">
    <property type="entry name" value="XK-related"/>
    <property type="match status" value="1"/>
</dbReference>
<feature type="transmembrane region" description="Helical" evidence="12">
    <location>
        <begin position="1008"/>
        <end position="1028"/>
    </location>
</feature>
<keyword evidence="16" id="KW-1185">Reference proteome</keyword>
<feature type="domain" description="Glycoside hydrolase family 29 N-terminal" evidence="13">
    <location>
        <begin position="32"/>
        <end position="369"/>
    </location>
</feature>
<dbReference type="InterPro" id="IPR016286">
    <property type="entry name" value="FUC_metazoa-typ"/>
</dbReference>
<keyword evidence="10" id="KW-0325">Glycoprotein</keyword>
<feature type="transmembrane region" description="Helical" evidence="12">
    <location>
        <begin position="1048"/>
        <end position="1071"/>
    </location>
</feature>
<comment type="similarity">
    <text evidence="4 12">Belongs to the XK family.</text>
</comment>
<dbReference type="FunFam" id="3.20.20.80:FF:000027">
    <property type="entry name" value="Alpha-L-fucosidase"/>
    <property type="match status" value="2"/>
</dbReference>
<feature type="transmembrane region" description="Helical" evidence="12">
    <location>
        <begin position="852"/>
        <end position="874"/>
    </location>
</feature>
<evidence type="ECO:0000256" key="1">
    <source>
        <dbReference type="ARBA" id="ARBA00004071"/>
    </source>
</evidence>
<protein>
    <recommendedName>
        <fullName evidence="12">XK-related protein</fullName>
    </recommendedName>
</protein>
<evidence type="ECO:0000256" key="5">
    <source>
        <dbReference type="ARBA" id="ARBA00022692"/>
    </source>
</evidence>
<keyword evidence="6" id="KW-0732">Signal</keyword>
<dbReference type="GO" id="GO:0004560">
    <property type="term" value="F:alpha-L-fucosidase activity"/>
    <property type="evidence" value="ECO:0007669"/>
    <property type="project" value="InterPro"/>
</dbReference>
<comment type="caution">
    <text evidence="15">The sequence shown here is derived from an EMBL/GenBank/DDBJ whole genome shotgun (WGS) entry which is preliminary data.</text>
</comment>
<organism evidence="15 16">
    <name type="scientific">Acropora cervicornis</name>
    <name type="common">Staghorn coral</name>
    <dbReference type="NCBI Taxonomy" id="6130"/>
    <lineage>
        <taxon>Eukaryota</taxon>
        <taxon>Metazoa</taxon>
        <taxon>Cnidaria</taxon>
        <taxon>Anthozoa</taxon>
        <taxon>Hexacorallia</taxon>
        <taxon>Scleractinia</taxon>
        <taxon>Astrocoeniina</taxon>
        <taxon>Acroporidae</taxon>
        <taxon>Acropora</taxon>
    </lineage>
</organism>
<reference evidence="15" key="2">
    <citation type="journal article" date="2023" name="Science">
        <title>Genomic signatures of disease resistance in endangered staghorn corals.</title>
        <authorList>
            <person name="Vollmer S.V."/>
            <person name="Selwyn J.D."/>
            <person name="Despard B.A."/>
            <person name="Roesel C.L."/>
        </authorList>
    </citation>
    <scope>NUCLEOTIDE SEQUENCE</scope>
    <source>
        <strain evidence="15">K2</strain>
    </source>
</reference>
<dbReference type="GO" id="GO:0005764">
    <property type="term" value="C:lysosome"/>
    <property type="evidence" value="ECO:0007669"/>
    <property type="project" value="TreeGrafter"/>
</dbReference>
<dbReference type="PRINTS" id="PR00741">
    <property type="entry name" value="GLHYDRLASE29"/>
</dbReference>
<evidence type="ECO:0000256" key="2">
    <source>
        <dbReference type="ARBA" id="ARBA00004141"/>
    </source>
</evidence>
<dbReference type="Gene3D" id="3.20.20.80">
    <property type="entry name" value="Glycosidases"/>
    <property type="match status" value="2"/>
</dbReference>
<dbReference type="InterPro" id="IPR057739">
    <property type="entry name" value="Glyco_hydro_29_N"/>
</dbReference>
<dbReference type="AlphaFoldDB" id="A0AAD9VEX2"/>
<comment type="similarity">
    <text evidence="3">Belongs to the glycosyl hydrolase 29 family.</text>
</comment>
<comment type="subcellular location">
    <subcellularLocation>
        <location evidence="2 12">Membrane</location>
        <topology evidence="2 12">Multi-pass membrane protein</topology>
    </subcellularLocation>
</comment>
<dbReference type="Gene3D" id="2.60.40.1180">
    <property type="entry name" value="Golgi alpha-mannosidase II"/>
    <property type="match status" value="2"/>
</dbReference>
<evidence type="ECO:0000313" key="15">
    <source>
        <dbReference type="EMBL" id="KAK2571894.1"/>
    </source>
</evidence>
<evidence type="ECO:0000256" key="7">
    <source>
        <dbReference type="ARBA" id="ARBA00022801"/>
    </source>
</evidence>
<reference evidence="15" key="1">
    <citation type="journal article" date="2023" name="G3 (Bethesda)">
        <title>Whole genome assembly and annotation of the endangered Caribbean coral Acropora cervicornis.</title>
        <authorList>
            <person name="Selwyn J.D."/>
            <person name="Vollmer S.V."/>
        </authorList>
    </citation>
    <scope>NUCLEOTIDE SEQUENCE</scope>
    <source>
        <strain evidence="15">K2</strain>
    </source>
</reference>
<evidence type="ECO:0000256" key="4">
    <source>
        <dbReference type="ARBA" id="ARBA00008789"/>
    </source>
</evidence>
<proteinExistence type="inferred from homology"/>
<feature type="domain" description="Glycoside hydrolase family 29 N-terminal" evidence="13">
    <location>
        <begin position="441"/>
        <end position="771"/>
    </location>
</feature>
<dbReference type="InterPro" id="IPR018629">
    <property type="entry name" value="XK-rel"/>
</dbReference>
<feature type="transmembrane region" description="Helical" evidence="12">
    <location>
        <begin position="1163"/>
        <end position="1191"/>
    </location>
</feature>
<dbReference type="InterPro" id="IPR000933">
    <property type="entry name" value="Glyco_hydro_29"/>
</dbReference>
<evidence type="ECO:0000313" key="16">
    <source>
        <dbReference type="Proteomes" id="UP001249851"/>
    </source>
</evidence>
<dbReference type="InterPro" id="IPR013780">
    <property type="entry name" value="Glyco_hydro_b"/>
</dbReference>
<dbReference type="Pfam" id="PF16757">
    <property type="entry name" value="Fucosidase_C"/>
    <property type="match status" value="2"/>
</dbReference>
<dbReference type="PANTHER" id="PTHR10030:SF37">
    <property type="entry name" value="ALPHA-L-FUCOSIDASE-RELATED"/>
    <property type="match status" value="1"/>
</dbReference>
<dbReference type="SUPFAM" id="SSF51445">
    <property type="entry name" value="(Trans)glycosidases"/>
    <property type="match status" value="2"/>
</dbReference>
<feature type="transmembrane region" description="Helical" evidence="12">
    <location>
        <begin position="886"/>
        <end position="908"/>
    </location>
</feature>
<feature type="domain" description="Alpha-L-fucosidase C-terminal" evidence="14">
    <location>
        <begin position="782"/>
        <end position="853"/>
    </location>
</feature>
<evidence type="ECO:0000256" key="8">
    <source>
        <dbReference type="ARBA" id="ARBA00022989"/>
    </source>
</evidence>